<evidence type="ECO:0000313" key="2">
    <source>
        <dbReference type="Proteomes" id="UP000008022"/>
    </source>
</evidence>
<reference evidence="2" key="1">
    <citation type="submission" date="2013-06" db="EMBL/GenBank/DDBJ databases">
        <authorList>
            <person name="Zhao Q."/>
        </authorList>
    </citation>
    <scope>NUCLEOTIDE SEQUENCE</scope>
    <source>
        <strain evidence="2">cv. W1943</strain>
    </source>
</reference>
<dbReference type="Proteomes" id="UP000008022">
    <property type="component" value="Unassembled WGS sequence"/>
</dbReference>
<keyword evidence="2" id="KW-1185">Reference proteome</keyword>
<protein>
    <submittedName>
        <fullName evidence="1">Uncharacterized protein</fullName>
    </submittedName>
</protein>
<proteinExistence type="predicted"/>
<evidence type="ECO:0000313" key="1">
    <source>
        <dbReference type="EnsemblPlants" id="ORUFI03G32980.1"/>
    </source>
</evidence>
<reference evidence="1" key="2">
    <citation type="submission" date="2015-06" db="UniProtKB">
        <authorList>
            <consortium name="EnsemblPlants"/>
        </authorList>
    </citation>
    <scope>IDENTIFICATION</scope>
</reference>
<name>A0A0E0P0D3_ORYRU</name>
<sequence length="60" mass="6949">MQVEIKRKHMVGTSLEITSRKLTVGTSMEITSNLVILLISRCCFFSHCFIENPFFLGRRE</sequence>
<accession>A0A0E0P0D3</accession>
<dbReference type="Gramene" id="ORUFI03G32980.1">
    <property type="protein sequence ID" value="ORUFI03G32980.1"/>
    <property type="gene ID" value="ORUFI03G32980"/>
</dbReference>
<organism evidence="1 2">
    <name type="scientific">Oryza rufipogon</name>
    <name type="common">Brownbeard rice</name>
    <name type="synonym">Asian wild rice</name>
    <dbReference type="NCBI Taxonomy" id="4529"/>
    <lineage>
        <taxon>Eukaryota</taxon>
        <taxon>Viridiplantae</taxon>
        <taxon>Streptophyta</taxon>
        <taxon>Embryophyta</taxon>
        <taxon>Tracheophyta</taxon>
        <taxon>Spermatophyta</taxon>
        <taxon>Magnoliopsida</taxon>
        <taxon>Liliopsida</taxon>
        <taxon>Poales</taxon>
        <taxon>Poaceae</taxon>
        <taxon>BOP clade</taxon>
        <taxon>Oryzoideae</taxon>
        <taxon>Oryzeae</taxon>
        <taxon>Oryzinae</taxon>
        <taxon>Oryza</taxon>
    </lineage>
</organism>
<dbReference type="EnsemblPlants" id="ORUFI03G32980.1">
    <property type="protein sequence ID" value="ORUFI03G32980.1"/>
    <property type="gene ID" value="ORUFI03G32980"/>
</dbReference>
<dbReference type="AlphaFoldDB" id="A0A0E0P0D3"/>
<dbReference type="HOGENOM" id="CLU_2945820_0_0_1"/>